<feature type="domain" description="CARDB" evidence="1">
    <location>
        <begin position="168"/>
        <end position="283"/>
    </location>
</feature>
<dbReference type="Proteomes" id="UP000182719">
    <property type="component" value="Unassembled WGS sequence"/>
</dbReference>
<organism evidence="2 3">
    <name type="scientific">Stigmatella aurantiaca</name>
    <dbReference type="NCBI Taxonomy" id="41"/>
    <lineage>
        <taxon>Bacteria</taxon>
        <taxon>Pseudomonadati</taxon>
        <taxon>Myxococcota</taxon>
        <taxon>Myxococcia</taxon>
        <taxon>Myxococcales</taxon>
        <taxon>Cystobacterineae</taxon>
        <taxon>Archangiaceae</taxon>
        <taxon>Stigmatella</taxon>
    </lineage>
</organism>
<dbReference type="Pfam" id="PF07705">
    <property type="entry name" value="CARDB"/>
    <property type="match status" value="4"/>
</dbReference>
<dbReference type="PROSITE" id="PS51257">
    <property type="entry name" value="PROKAR_LIPOPROTEIN"/>
    <property type="match status" value="1"/>
</dbReference>
<dbReference type="RefSeq" id="WP_245769047.1">
    <property type="nucleotide sequence ID" value="NZ_FOAP01000038.1"/>
</dbReference>
<dbReference type="AlphaFoldDB" id="A0A1H8FNS0"/>
<evidence type="ECO:0000259" key="1">
    <source>
        <dbReference type="Pfam" id="PF07705"/>
    </source>
</evidence>
<dbReference type="InterPro" id="IPR011635">
    <property type="entry name" value="CARDB"/>
</dbReference>
<evidence type="ECO:0000313" key="3">
    <source>
        <dbReference type="Proteomes" id="UP000182719"/>
    </source>
</evidence>
<feature type="domain" description="CARDB" evidence="1">
    <location>
        <begin position="418"/>
        <end position="529"/>
    </location>
</feature>
<protein>
    <submittedName>
        <fullName evidence="2">CARDB protein</fullName>
    </submittedName>
</protein>
<evidence type="ECO:0000313" key="2">
    <source>
        <dbReference type="EMBL" id="SEN33240.1"/>
    </source>
</evidence>
<dbReference type="EMBL" id="FOAP01000038">
    <property type="protein sequence ID" value="SEN33240.1"/>
    <property type="molecule type" value="Genomic_DNA"/>
</dbReference>
<feature type="domain" description="CARDB" evidence="1">
    <location>
        <begin position="45"/>
        <end position="159"/>
    </location>
</feature>
<dbReference type="Gene3D" id="2.60.40.10">
    <property type="entry name" value="Immunoglobulins"/>
    <property type="match status" value="6"/>
</dbReference>
<accession>A0A1H8FNS0</accession>
<proteinExistence type="predicted"/>
<gene>
    <name evidence="2" type="ORF">SAMN05444354_13819</name>
</gene>
<dbReference type="InterPro" id="IPR013783">
    <property type="entry name" value="Ig-like_fold"/>
</dbReference>
<keyword evidence="3" id="KW-1185">Reference proteome</keyword>
<reference evidence="3" key="1">
    <citation type="submission" date="2016-10" db="EMBL/GenBank/DDBJ databases">
        <authorList>
            <person name="Varghese N."/>
            <person name="Submissions S."/>
        </authorList>
    </citation>
    <scope>NUCLEOTIDE SEQUENCE [LARGE SCALE GENOMIC DNA]</scope>
    <source>
        <strain evidence="3">DSM 17044</strain>
    </source>
</reference>
<sequence length="785" mass="80748">MQRIVGKAVIGMVAMMGAVGCGTPEEPADTSLAESLQAVAVTDGPDFIVKSVKGPASVQDGADFTATVTVCNQGTQGGHTDIGLYLSVDAVISVPTNPGPYTDQPAGMAPSDFLEPGACQTLSVPGQALVLTEGAYYLGAAADPLGYVPEIRETNNTRTGNRLGIGAAPDFIISDVSGPASAQVSEPFTASIRVCNQGTVSRGTVVALYLSEDTVISVPQSPSPYTDQFLGAVMVDSLEPGACRTVSVPADAALSAEEGAYYLGAVADPGNGETEFLEDNNAKAGSRLGLGQRPDFIVSKLTGPASAEVGQPFVASVTVCNQGTEGGETDVTLYLSEDKVITASTPEQPGDALVAPPQTAGWLEPGQCRALSMPAQAGGVPEGAYYLGAVVNGYHGSPELIADNNTKVGNRFGVGVGADFVVTQVSGPTGAERHAGIAASVTVCNQGTRHGGTEVEVYLSTDTSITVAHPPGPASDFLLGGTFVPEMEPGQCQTVAVQGQAPFDGAYHLGAAVDPWNTFTELIEDNNVKVGSRVGVGDAPDFVVTQVSGPASIAPGQDFQAAVTVCNQGTRGGGTDVALVLSQDTVITVSQPPSGGEDAWVGQAWVEHLQPGMCQTVSVQGMAHFAQRSVAYLGAVVNAYQSLEELIRDNNTKAGAQVGIGHGPDFVVTKVTGPARVTRDMPLSASVTVCNQGTSGGHTDVALYLSEDAILTPPSPYRPSWEPQVAHQFTNYLEPGGCQVLSLLGSVWVEPGAYYLAALANPQQWDGELLQANNTKVGKTVSITH</sequence>
<feature type="domain" description="CARDB" evidence="1">
    <location>
        <begin position="539"/>
        <end position="653"/>
    </location>
</feature>
<name>A0A1H8FNS0_STIAU</name>